<keyword evidence="3" id="KW-1185">Reference proteome</keyword>
<feature type="domain" description="ATPase AAA-type core" evidence="1">
    <location>
        <begin position="81"/>
        <end position="196"/>
    </location>
</feature>
<evidence type="ECO:0000313" key="2">
    <source>
        <dbReference type="EMBL" id="QBJ03856.1"/>
    </source>
</evidence>
<dbReference type="Proteomes" id="UP000306187">
    <property type="component" value="Segment"/>
</dbReference>
<accession>A0A4Y5FFJ1</accession>
<protein>
    <submittedName>
        <fullName evidence="2">AAA superfamily ATPase</fullName>
    </submittedName>
</protein>
<evidence type="ECO:0000313" key="3">
    <source>
        <dbReference type="Proteomes" id="UP000306187"/>
    </source>
</evidence>
<dbReference type="Gene3D" id="3.40.50.300">
    <property type="entry name" value="P-loop containing nucleotide triphosphate hydrolases"/>
    <property type="match status" value="1"/>
</dbReference>
<dbReference type="InterPro" id="IPR027417">
    <property type="entry name" value="P-loop_NTPase"/>
</dbReference>
<name>A0A4Y5FFJ1_9CAUD</name>
<dbReference type="GO" id="GO:0016887">
    <property type="term" value="F:ATP hydrolysis activity"/>
    <property type="evidence" value="ECO:0007669"/>
    <property type="project" value="InterPro"/>
</dbReference>
<dbReference type="InterPro" id="IPR003959">
    <property type="entry name" value="ATPase_AAA_core"/>
</dbReference>
<reference evidence="2" key="1">
    <citation type="submission" date="2019-02" db="EMBL/GenBank/DDBJ databases">
        <title>Isolation of virulent Lactobacillus brevis phages.</title>
        <authorList>
            <person name="Feyereisen M."/>
            <person name="Mahony J."/>
            <person name="O'Sullivan T."/>
            <person name="van Sinderen D."/>
        </authorList>
    </citation>
    <scope>NUCLEOTIDE SEQUENCE [LARGE SCALE GENOMIC DNA]</scope>
</reference>
<organism evidence="2 3">
    <name type="scientific">Lactobacillus phage SAC12B</name>
    <dbReference type="NCBI Taxonomy" id="2510941"/>
    <lineage>
        <taxon>Viruses</taxon>
        <taxon>Duplodnaviria</taxon>
        <taxon>Heunggongvirae</taxon>
        <taxon>Uroviricota</taxon>
        <taxon>Caudoviricetes</taxon>
        <taxon>Herelleviridae</taxon>
        <taxon>Tybeckvirus</taxon>
        <taxon>Tybeckvirus SAC12B</taxon>
    </lineage>
</organism>
<dbReference type="EMBL" id="MK504446">
    <property type="protein sequence ID" value="QBJ03856.1"/>
    <property type="molecule type" value="Genomic_DNA"/>
</dbReference>
<dbReference type="GO" id="GO:0005524">
    <property type="term" value="F:ATP binding"/>
    <property type="evidence" value="ECO:0007669"/>
    <property type="project" value="InterPro"/>
</dbReference>
<dbReference type="Pfam" id="PF00004">
    <property type="entry name" value="AAA"/>
    <property type="match status" value="1"/>
</dbReference>
<gene>
    <name evidence="2" type="ORF">SAC12B_0067</name>
</gene>
<dbReference type="SUPFAM" id="SSF52540">
    <property type="entry name" value="P-loop containing nucleoside triphosphate hydrolases"/>
    <property type="match status" value="1"/>
</dbReference>
<evidence type="ECO:0000259" key="1">
    <source>
        <dbReference type="Pfam" id="PF00004"/>
    </source>
</evidence>
<sequence>MQILDDGKHLLIHSNGIKAFDSLPMDNNYSVEWENPMSGVGFYLSRTKVFEKPTFKTYGTQLGLVDNVINAFKNSEKSIGVILSGDKGTGKTVFSKLLSIKARDLGMPTIVVGNNEKGVTNFLARVDKPSVMLFDEFEKKFSDDYTDPNKDAQNDLLSLFDGVLGGKNIYVLTVNDIVELSPFLLNRPGRFMYAIRMEEPTPNDIKQYLEDKLNKDVSNREEQIKEIIQFSFKFPLSYDILDALTFQLNMGNEFKKTLPSLNLMNFSDSDYNINIEFESGYIYSLLDVNINLFSEVVKIVANEINFDFLSENLEISDDSLRVSGENINRVKVFDSLKDKVQSGLRPEAINEITIKPNRSDDFSFNI</sequence>
<proteinExistence type="predicted"/>